<reference evidence="4 6" key="1">
    <citation type="submission" date="2018-08" db="EMBL/GenBank/DDBJ databases">
        <title>Genomic investigation of the strawberry pathogen Phytophthora fragariae indicates pathogenicity is determined by transcriptional variation in three key races.</title>
        <authorList>
            <person name="Adams T.M."/>
            <person name="Armitage A.D."/>
            <person name="Sobczyk M.K."/>
            <person name="Bates H.J."/>
            <person name="Dunwell J.M."/>
            <person name="Nellist C.F."/>
            <person name="Harrison R.J."/>
        </authorList>
    </citation>
    <scope>NUCLEOTIDE SEQUENCE [LARGE SCALE GENOMIC DNA]</scope>
    <source>
        <strain evidence="3 5">SCRP249</strain>
        <strain evidence="2 7">SCRP324</strain>
        <strain evidence="4 6">SCRP333</strain>
    </source>
</reference>
<gene>
    <name evidence="3" type="ORF">PR001_g22405</name>
    <name evidence="2" type="ORF">PR002_g25511</name>
    <name evidence="4" type="ORF">PR003_g23615</name>
</gene>
<dbReference type="EMBL" id="QXFV01002485">
    <property type="protein sequence ID" value="KAE8987174.1"/>
    <property type="molecule type" value="Genomic_DNA"/>
</dbReference>
<organism evidence="4 6">
    <name type="scientific">Phytophthora rubi</name>
    <dbReference type="NCBI Taxonomy" id="129364"/>
    <lineage>
        <taxon>Eukaryota</taxon>
        <taxon>Sar</taxon>
        <taxon>Stramenopiles</taxon>
        <taxon>Oomycota</taxon>
        <taxon>Peronosporomycetes</taxon>
        <taxon>Peronosporales</taxon>
        <taxon>Peronosporaceae</taxon>
        <taxon>Phytophthora</taxon>
    </lineage>
</organism>
<evidence type="ECO:0000313" key="7">
    <source>
        <dbReference type="Proteomes" id="UP000435112"/>
    </source>
</evidence>
<evidence type="ECO:0000313" key="6">
    <source>
        <dbReference type="Proteomes" id="UP000434957"/>
    </source>
</evidence>
<keyword evidence="1" id="KW-0732">Signal</keyword>
<dbReference type="EMBL" id="QXFT01002519">
    <property type="protein sequence ID" value="KAE9297016.1"/>
    <property type="molecule type" value="Genomic_DNA"/>
</dbReference>
<keyword evidence="6" id="KW-1185">Reference proteome</keyword>
<comment type="caution">
    <text evidence="4">The sequence shown here is derived from an EMBL/GenBank/DDBJ whole genome shotgun (WGS) entry which is preliminary data.</text>
</comment>
<feature type="chain" id="PRO_5036381206" evidence="1">
    <location>
        <begin position="19"/>
        <end position="51"/>
    </location>
</feature>
<evidence type="ECO:0000313" key="3">
    <source>
        <dbReference type="EMBL" id="KAE8987174.1"/>
    </source>
</evidence>
<evidence type="ECO:0000256" key="1">
    <source>
        <dbReference type="SAM" id="SignalP"/>
    </source>
</evidence>
<dbReference type="EMBL" id="QXFU01003394">
    <property type="protein sequence ID" value="KAE8975748.1"/>
    <property type="molecule type" value="Genomic_DNA"/>
</dbReference>
<dbReference type="Proteomes" id="UP000434957">
    <property type="component" value="Unassembled WGS sequence"/>
</dbReference>
<evidence type="ECO:0000313" key="4">
    <source>
        <dbReference type="EMBL" id="KAE9297016.1"/>
    </source>
</evidence>
<protein>
    <submittedName>
        <fullName evidence="4">Uncharacterized protein</fullName>
    </submittedName>
</protein>
<proteinExistence type="predicted"/>
<dbReference type="Proteomes" id="UP000429607">
    <property type="component" value="Unassembled WGS sequence"/>
</dbReference>
<evidence type="ECO:0000313" key="5">
    <source>
        <dbReference type="Proteomes" id="UP000429607"/>
    </source>
</evidence>
<name>A0A6A4CUJ8_9STRA</name>
<sequence>MMLFSVLLKTSNIFGVCTLYVSYNQSSSQCTKGVLYDMYYAVGENRITTKH</sequence>
<evidence type="ECO:0000313" key="2">
    <source>
        <dbReference type="EMBL" id="KAE8975748.1"/>
    </source>
</evidence>
<feature type="signal peptide" evidence="1">
    <location>
        <begin position="1"/>
        <end position="18"/>
    </location>
</feature>
<dbReference type="AlphaFoldDB" id="A0A6A4CUJ8"/>
<dbReference type="Proteomes" id="UP000435112">
    <property type="component" value="Unassembled WGS sequence"/>
</dbReference>
<accession>A0A6A4CUJ8</accession>